<dbReference type="PROSITE" id="PS50043">
    <property type="entry name" value="HTH_LUXR_2"/>
    <property type="match status" value="1"/>
</dbReference>
<dbReference type="OrthoDB" id="483at2"/>
<feature type="region of interest" description="Disordered" evidence="3">
    <location>
        <begin position="222"/>
        <end position="303"/>
    </location>
</feature>
<dbReference type="InterPro" id="IPR011990">
    <property type="entry name" value="TPR-like_helical_dom_sf"/>
</dbReference>
<feature type="compositionally biased region" description="Low complexity" evidence="3">
    <location>
        <begin position="867"/>
        <end position="876"/>
    </location>
</feature>
<dbReference type="EMBL" id="FNDJ01000002">
    <property type="protein sequence ID" value="SDH46288.1"/>
    <property type="molecule type" value="Genomic_DNA"/>
</dbReference>
<keyword evidence="6" id="KW-1185">Reference proteome</keyword>
<dbReference type="InterPro" id="IPR036388">
    <property type="entry name" value="WH-like_DNA-bd_sf"/>
</dbReference>
<accession>A0A1G8CLG1</accession>
<dbReference type="AlphaFoldDB" id="A0A1G8CLG1"/>
<evidence type="ECO:0000256" key="3">
    <source>
        <dbReference type="SAM" id="MobiDB-lite"/>
    </source>
</evidence>
<dbReference type="Proteomes" id="UP000199202">
    <property type="component" value="Unassembled WGS sequence"/>
</dbReference>
<feature type="domain" description="HTH luxR-type" evidence="4">
    <location>
        <begin position="957"/>
        <end position="1022"/>
    </location>
</feature>
<dbReference type="PANTHER" id="PTHR16305:SF35">
    <property type="entry name" value="TRANSCRIPTIONAL ACTIVATOR DOMAIN"/>
    <property type="match status" value="1"/>
</dbReference>
<evidence type="ECO:0000256" key="2">
    <source>
        <dbReference type="ARBA" id="ARBA00022840"/>
    </source>
</evidence>
<dbReference type="CDD" id="cd06170">
    <property type="entry name" value="LuxR_C_like"/>
    <property type="match status" value="1"/>
</dbReference>
<dbReference type="InterPro" id="IPR041664">
    <property type="entry name" value="AAA_16"/>
</dbReference>
<dbReference type="SUPFAM" id="SSF48452">
    <property type="entry name" value="TPR-like"/>
    <property type="match status" value="1"/>
</dbReference>
<dbReference type="PANTHER" id="PTHR16305">
    <property type="entry name" value="TESTICULAR SOLUBLE ADENYLYL CYCLASE"/>
    <property type="match status" value="1"/>
</dbReference>
<dbReference type="GO" id="GO:0006355">
    <property type="term" value="P:regulation of DNA-templated transcription"/>
    <property type="evidence" value="ECO:0007669"/>
    <property type="project" value="InterPro"/>
</dbReference>
<name>A0A1G8CLG1_9ACTN</name>
<dbReference type="SUPFAM" id="SSF52540">
    <property type="entry name" value="P-loop containing nucleoside triphosphate hydrolases"/>
    <property type="match status" value="1"/>
</dbReference>
<feature type="region of interest" description="Disordered" evidence="3">
    <location>
        <begin position="851"/>
        <end position="881"/>
    </location>
</feature>
<proteinExistence type="predicted"/>
<sequence>MPTGATDRSPDPPIQFFFVRSPVLYGRTPEITAIDHLIDRARGGAGGALALHGEAGVGKTALLDLAAARGGSMRVLRATGVEPEADLAFATLHQLLRPVTGLLDALPEPQRAAVRGALGLAADPSGDRFLVAAGVLSLLAEAAAADGLVCVVDDFQWVDRASADALLFAARRLGTERIAMLLAVRGDLSLRGVQPLPVTGLTEPAATALLNAATLAVPERDAAGPALPNQDITGPVTPPPDTARPAPLPDTARPDTPLPDTARPDTPLSDTARPDTPLSDTVRPAAPVPGAEESAAAGGSLDGRDAVSAQVGRELVALTRGNPLALRETVRRLTPDQLAGRAPLPDPLPGGTRLFGEQVAALPAPARRVALLAALESDLAPVLRAAAGPPADHDTEPDVGRGVLGALEAADLVVVAGTRVRFRHPLIRSAVYEAATPAERREAHVALAAVTDGDRRAWHLAEAALGRDERVAAALVETAARARDRGGYGAAATALARAAELTPAPRTRAKRLKDAATAAWLGGRPGQAESLLAEARELAGADAALAMEIARLQGRFELNSGSAAEAVRVLAAGDSLDMLADATEAASYVGDTTTVIQLGRRAEAFPVGFLRDVIAGIGRTLADTSGGHELLRRALGRTGELTEAAEFLWATAAASHLGEPDLAIDLAGRAGRVARVSGMAGQLPVVLEFVATAERIAGRLAESQAISEEGLELAREAGYGNTGASHLANLAVLAALRGEEEPCDRYAMEALAIAVPHRVGLCTGVAAYALAMLDLSLGRYAAAHDRFTSIATAGPGAGHPTVVWRSTPDRIEAAVGAGDLDAARVALAEYERWSAHAGTAESQALLARCRGLVTPPTPPSDATTRHAAQQPAQQPAGPSTDPLEALFEAVRLHANPFEAARTGLLLGERLRRGHRPGEARAYLRAALETFQRAGAHPWARRAHGELRAAGESAQPPRGTVLDTLTPQERRIAGLVADGLSSKEIAARLFLSPRTVEYHLYKMYPKLGVGTRTELARLVVLQKTPGPAQDML</sequence>
<dbReference type="InterPro" id="IPR027417">
    <property type="entry name" value="P-loop_NTPase"/>
</dbReference>
<organism evidence="5 6">
    <name type="scientific">Nonomuraea jiangxiensis</name>
    <dbReference type="NCBI Taxonomy" id="633440"/>
    <lineage>
        <taxon>Bacteria</taxon>
        <taxon>Bacillati</taxon>
        <taxon>Actinomycetota</taxon>
        <taxon>Actinomycetes</taxon>
        <taxon>Streptosporangiales</taxon>
        <taxon>Streptosporangiaceae</taxon>
        <taxon>Nonomuraea</taxon>
    </lineage>
</organism>
<dbReference type="GO" id="GO:0005737">
    <property type="term" value="C:cytoplasm"/>
    <property type="evidence" value="ECO:0007669"/>
    <property type="project" value="TreeGrafter"/>
</dbReference>
<protein>
    <submittedName>
        <fullName evidence="5">Regulatory protein, luxR family</fullName>
    </submittedName>
</protein>
<dbReference type="Pfam" id="PF13191">
    <property type="entry name" value="AAA_16"/>
    <property type="match status" value="1"/>
</dbReference>
<evidence type="ECO:0000313" key="6">
    <source>
        <dbReference type="Proteomes" id="UP000199202"/>
    </source>
</evidence>
<evidence type="ECO:0000259" key="4">
    <source>
        <dbReference type="PROSITE" id="PS50043"/>
    </source>
</evidence>
<dbReference type="GO" id="GO:0003677">
    <property type="term" value="F:DNA binding"/>
    <property type="evidence" value="ECO:0007669"/>
    <property type="project" value="InterPro"/>
</dbReference>
<gene>
    <name evidence="5" type="ORF">SAMN05421869_102330</name>
</gene>
<feature type="compositionally biased region" description="Low complexity" evidence="3">
    <location>
        <begin position="249"/>
        <end position="261"/>
    </location>
</feature>
<dbReference type="Pfam" id="PF00196">
    <property type="entry name" value="GerE"/>
    <property type="match status" value="1"/>
</dbReference>
<dbReference type="InterPro" id="IPR016032">
    <property type="entry name" value="Sig_transdc_resp-reg_C-effctor"/>
</dbReference>
<dbReference type="SUPFAM" id="SSF46894">
    <property type="entry name" value="C-terminal effector domain of the bipartite response regulators"/>
    <property type="match status" value="1"/>
</dbReference>
<evidence type="ECO:0000313" key="5">
    <source>
        <dbReference type="EMBL" id="SDH46288.1"/>
    </source>
</evidence>
<feature type="compositionally biased region" description="Pro residues" evidence="3">
    <location>
        <begin position="236"/>
        <end position="248"/>
    </location>
</feature>
<evidence type="ECO:0000256" key="1">
    <source>
        <dbReference type="ARBA" id="ARBA00022741"/>
    </source>
</evidence>
<dbReference type="SMART" id="SM00421">
    <property type="entry name" value="HTH_LUXR"/>
    <property type="match status" value="1"/>
</dbReference>
<keyword evidence="1" id="KW-0547">Nucleotide-binding</keyword>
<dbReference type="GO" id="GO:0004016">
    <property type="term" value="F:adenylate cyclase activity"/>
    <property type="evidence" value="ECO:0007669"/>
    <property type="project" value="TreeGrafter"/>
</dbReference>
<reference evidence="5 6" key="1">
    <citation type="submission" date="2016-10" db="EMBL/GenBank/DDBJ databases">
        <authorList>
            <person name="de Groot N.N."/>
        </authorList>
    </citation>
    <scope>NUCLEOTIDE SEQUENCE [LARGE SCALE GENOMIC DNA]</scope>
    <source>
        <strain evidence="5 6">CGMCC 4.6533</strain>
    </source>
</reference>
<dbReference type="PRINTS" id="PR00038">
    <property type="entry name" value="HTHLUXR"/>
</dbReference>
<dbReference type="InterPro" id="IPR000792">
    <property type="entry name" value="Tscrpt_reg_LuxR_C"/>
</dbReference>
<dbReference type="STRING" id="633440.SAMN05421869_102330"/>
<dbReference type="Gene3D" id="1.10.10.10">
    <property type="entry name" value="Winged helix-like DNA-binding domain superfamily/Winged helix DNA-binding domain"/>
    <property type="match status" value="1"/>
</dbReference>
<feature type="compositionally biased region" description="Low complexity" evidence="3">
    <location>
        <begin position="284"/>
        <end position="299"/>
    </location>
</feature>
<keyword evidence="2" id="KW-0067">ATP-binding</keyword>
<dbReference type="GO" id="GO:0005524">
    <property type="term" value="F:ATP binding"/>
    <property type="evidence" value="ECO:0007669"/>
    <property type="project" value="UniProtKB-KW"/>
</dbReference>